<comment type="caution">
    <text evidence="1">The sequence shown here is derived from an EMBL/GenBank/DDBJ whole genome shotgun (WGS) entry which is preliminary data.</text>
</comment>
<accession>A0ACA9M9J7</accession>
<sequence length="59" mass="7105">EPLKTNLQELEQIKCIPIYKEKINSILEEARILAEEEKDQYPEDQSLCNSWPWAFRRIN</sequence>
<evidence type="ECO:0000313" key="2">
    <source>
        <dbReference type="Proteomes" id="UP000789920"/>
    </source>
</evidence>
<evidence type="ECO:0000313" key="1">
    <source>
        <dbReference type="EMBL" id="CAG8575361.1"/>
    </source>
</evidence>
<feature type="non-terminal residue" evidence="1">
    <location>
        <position position="1"/>
    </location>
</feature>
<organism evidence="1 2">
    <name type="scientific">Racocetra persica</name>
    <dbReference type="NCBI Taxonomy" id="160502"/>
    <lineage>
        <taxon>Eukaryota</taxon>
        <taxon>Fungi</taxon>
        <taxon>Fungi incertae sedis</taxon>
        <taxon>Mucoromycota</taxon>
        <taxon>Glomeromycotina</taxon>
        <taxon>Glomeromycetes</taxon>
        <taxon>Diversisporales</taxon>
        <taxon>Gigasporaceae</taxon>
        <taxon>Racocetra</taxon>
    </lineage>
</organism>
<dbReference type="Proteomes" id="UP000789920">
    <property type="component" value="Unassembled WGS sequence"/>
</dbReference>
<protein>
    <submittedName>
        <fullName evidence="1">33227_t:CDS:1</fullName>
    </submittedName>
</protein>
<gene>
    <name evidence="1" type="ORF">RPERSI_LOCUS4922</name>
</gene>
<name>A0ACA9M9J7_9GLOM</name>
<reference evidence="1" key="1">
    <citation type="submission" date="2021-06" db="EMBL/GenBank/DDBJ databases">
        <authorList>
            <person name="Kallberg Y."/>
            <person name="Tangrot J."/>
            <person name="Rosling A."/>
        </authorList>
    </citation>
    <scope>NUCLEOTIDE SEQUENCE</scope>
    <source>
        <strain evidence="1">MA461A</strain>
    </source>
</reference>
<proteinExistence type="predicted"/>
<keyword evidence="2" id="KW-1185">Reference proteome</keyword>
<dbReference type="EMBL" id="CAJVQC010007113">
    <property type="protein sequence ID" value="CAG8575361.1"/>
    <property type="molecule type" value="Genomic_DNA"/>
</dbReference>